<dbReference type="SUPFAM" id="SSF53187">
    <property type="entry name" value="Zn-dependent exopeptidases"/>
    <property type="match status" value="1"/>
</dbReference>
<dbReference type="RefSeq" id="WP_345641604.1">
    <property type="nucleotide sequence ID" value="NZ_BAABEP010000003.1"/>
</dbReference>
<dbReference type="CDD" id="cd03885">
    <property type="entry name" value="M20_CPDG2"/>
    <property type="match status" value="1"/>
</dbReference>
<organism evidence="4 5">
    <name type="scientific">Streptomyces tremellae</name>
    <dbReference type="NCBI Taxonomy" id="1124239"/>
    <lineage>
        <taxon>Bacteria</taxon>
        <taxon>Bacillati</taxon>
        <taxon>Actinomycetota</taxon>
        <taxon>Actinomycetes</taxon>
        <taxon>Kitasatosporales</taxon>
        <taxon>Streptomycetaceae</taxon>
        <taxon>Streptomyces</taxon>
    </lineage>
</organism>
<dbReference type="InterPro" id="IPR011650">
    <property type="entry name" value="Peptidase_M20_dimer"/>
</dbReference>
<evidence type="ECO:0000256" key="1">
    <source>
        <dbReference type="ARBA" id="ARBA00022723"/>
    </source>
</evidence>
<dbReference type="Gene3D" id="3.30.70.360">
    <property type="match status" value="1"/>
</dbReference>
<keyword evidence="2" id="KW-0378">Hydrolase</keyword>
<dbReference type="InterPro" id="IPR050072">
    <property type="entry name" value="Peptidase_M20A"/>
</dbReference>
<evidence type="ECO:0000313" key="4">
    <source>
        <dbReference type="EMBL" id="GAA3714122.1"/>
    </source>
</evidence>
<dbReference type="PANTHER" id="PTHR43808">
    <property type="entry name" value="ACETYLORNITHINE DEACETYLASE"/>
    <property type="match status" value="1"/>
</dbReference>
<sequence length="414" mass="42111">MNTAPRTPTPTPADLTAWVASHRDDMVAELARYVDTETPSDDKECLDAALPGLDQWLTASLGTPAARRRFDGGVYGDTLVLDWPGARTGHGDGAPPVALLCHYDTVWTKGTVAERPFALEGDTATGPGVFDMKAGLVQAVWAVRALDALGLPRPPLRLVLNGDEELGSPGSRPVIEAEAGDAPAALVFEASAGGAVKTARKGVGLFRVTATGVEAHAGLDPANGVSAVDEIARAVLALHALTDTAAGTTVNVGVLAGGTRPNVAAGRAVADLDIRVSDGAETERVDRALAALRPHDPRASLALTGGWNRPVMARTEGIARLFELARAHAAEQGVELRECAVGGASDGNFVAALGVPVLDGLGAVGAGAHARDEHISIAGMTERTAVAARVLCALADPAVAAGLRPPAAASGTAA</sequence>
<dbReference type="Gene3D" id="3.40.630.10">
    <property type="entry name" value="Zn peptidases"/>
    <property type="match status" value="1"/>
</dbReference>
<evidence type="ECO:0000313" key="5">
    <source>
        <dbReference type="Proteomes" id="UP001499884"/>
    </source>
</evidence>
<gene>
    <name evidence="4" type="ORF">GCM10023082_09890</name>
</gene>
<evidence type="ECO:0000256" key="2">
    <source>
        <dbReference type="ARBA" id="ARBA00022801"/>
    </source>
</evidence>
<name>A0ABP7E4D0_9ACTN</name>
<dbReference type="InterPro" id="IPR036264">
    <property type="entry name" value="Bact_exopeptidase_dim_dom"/>
</dbReference>
<dbReference type="InterPro" id="IPR002933">
    <property type="entry name" value="Peptidase_M20"/>
</dbReference>
<reference evidence="5" key="1">
    <citation type="journal article" date="2019" name="Int. J. Syst. Evol. Microbiol.">
        <title>The Global Catalogue of Microorganisms (GCM) 10K type strain sequencing project: providing services to taxonomists for standard genome sequencing and annotation.</title>
        <authorList>
            <consortium name="The Broad Institute Genomics Platform"/>
            <consortium name="The Broad Institute Genome Sequencing Center for Infectious Disease"/>
            <person name="Wu L."/>
            <person name="Ma J."/>
        </authorList>
    </citation>
    <scope>NUCLEOTIDE SEQUENCE [LARGE SCALE GENOMIC DNA]</scope>
    <source>
        <strain evidence="5">JCM 30846</strain>
    </source>
</reference>
<keyword evidence="5" id="KW-1185">Reference proteome</keyword>
<feature type="domain" description="Peptidase M20 dimerisation" evidence="3">
    <location>
        <begin position="198"/>
        <end position="292"/>
    </location>
</feature>
<dbReference type="Pfam" id="PF07687">
    <property type="entry name" value="M20_dimer"/>
    <property type="match status" value="1"/>
</dbReference>
<dbReference type="EMBL" id="BAABEP010000003">
    <property type="protein sequence ID" value="GAA3714122.1"/>
    <property type="molecule type" value="Genomic_DNA"/>
</dbReference>
<protein>
    <submittedName>
        <fullName evidence="4">M20 family metallopeptidase</fullName>
    </submittedName>
</protein>
<dbReference type="SUPFAM" id="SSF55031">
    <property type="entry name" value="Bacterial exopeptidase dimerisation domain"/>
    <property type="match status" value="1"/>
</dbReference>
<keyword evidence="1" id="KW-0479">Metal-binding</keyword>
<proteinExistence type="predicted"/>
<dbReference type="InterPro" id="IPR017150">
    <property type="entry name" value="Pept_M20_glutamate_carboxypep"/>
</dbReference>
<dbReference type="Pfam" id="PF01546">
    <property type="entry name" value="Peptidase_M20"/>
    <property type="match status" value="1"/>
</dbReference>
<comment type="caution">
    <text evidence="4">The sequence shown here is derived from an EMBL/GenBank/DDBJ whole genome shotgun (WGS) entry which is preliminary data.</text>
</comment>
<dbReference type="Proteomes" id="UP001499884">
    <property type="component" value="Unassembled WGS sequence"/>
</dbReference>
<dbReference type="PANTHER" id="PTHR43808:SF9">
    <property type="entry name" value="BLL0789 PROTEIN"/>
    <property type="match status" value="1"/>
</dbReference>
<evidence type="ECO:0000259" key="3">
    <source>
        <dbReference type="Pfam" id="PF07687"/>
    </source>
</evidence>
<dbReference type="PIRSF" id="PIRSF037238">
    <property type="entry name" value="Carboxypeptidase_G2"/>
    <property type="match status" value="1"/>
</dbReference>
<accession>A0ABP7E4D0</accession>